<organism evidence="1 2">
    <name type="scientific">Candidatus Scalindua rubra</name>
    <dbReference type="NCBI Taxonomy" id="1872076"/>
    <lineage>
        <taxon>Bacteria</taxon>
        <taxon>Pseudomonadati</taxon>
        <taxon>Planctomycetota</taxon>
        <taxon>Candidatus Brocadiia</taxon>
        <taxon>Candidatus Brocadiales</taxon>
        <taxon>Candidatus Scalinduaceae</taxon>
        <taxon>Candidatus Scalindua</taxon>
    </lineage>
</organism>
<gene>
    <name evidence="1" type="ORF">SCARUB_02752</name>
</gene>
<dbReference type="EMBL" id="MAYW01000077">
    <property type="protein sequence ID" value="ODS32102.1"/>
    <property type="molecule type" value="Genomic_DNA"/>
</dbReference>
<sequence length="77" mass="9239">MEDQHFEERPDWPDVKSQAIYSFPLCLIIDNFLLNKVIRKCHNYFYYDADKVTKHNKFMKVGETLDLIVEMVRISVV</sequence>
<dbReference type="Proteomes" id="UP000094056">
    <property type="component" value="Unassembled WGS sequence"/>
</dbReference>
<evidence type="ECO:0000313" key="1">
    <source>
        <dbReference type="EMBL" id="ODS32102.1"/>
    </source>
</evidence>
<proteinExistence type="predicted"/>
<name>A0A1E3X915_9BACT</name>
<dbReference type="AlphaFoldDB" id="A0A1E3X915"/>
<comment type="caution">
    <text evidence="1">The sequence shown here is derived from an EMBL/GenBank/DDBJ whole genome shotgun (WGS) entry which is preliminary data.</text>
</comment>
<accession>A0A1E3X915</accession>
<evidence type="ECO:0000313" key="2">
    <source>
        <dbReference type="Proteomes" id="UP000094056"/>
    </source>
</evidence>
<protein>
    <submittedName>
        <fullName evidence="1">Uncharacterized protein</fullName>
    </submittedName>
</protein>
<reference evidence="1 2" key="1">
    <citation type="submission" date="2016-07" db="EMBL/GenBank/DDBJ databases">
        <title>Draft genome of Scalindua rubra, obtained from a brine-seawater interface in the Red Sea, sheds light on salt adaptation in anammox bacteria.</title>
        <authorList>
            <person name="Speth D.R."/>
            <person name="Lagkouvardos I."/>
            <person name="Wang Y."/>
            <person name="Qian P.-Y."/>
            <person name="Dutilh B.E."/>
            <person name="Jetten M.S."/>
        </authorList>
    </citation>
    <scope>NUCLEOTIDE SEQUENCE [LARGE SCALE GENOMIC DNA]</scope>
    <source>
        <strain evidence="1">BSI-1</strain>
    </source>
</reference>